<evidence type="ECO:0000313" key="11">
    <source>
        <dbReference type="EMBL" id="OBI46429.1"/>
    </source>
</evidence>
<keyword evidence="3" id="KW-0479">Metal-binding</keyword>
<evidence type="ECO:0000313" key="12">
    <source>
        <dbReference type="Proteomes" id="UP000093592"/>
    </source>
</evidence>
<dbReference type="Pfam" id="PF07282">
    <property type="entry name" value="Cas12f1-like_TNB"/>
    <property type="match status" value="1"/>
</dbReference>
<evidence type="ECO:0000256" key="6">
    <source>
        <dbReference type="ARBA" id="ARBA00023172"/>
    </source>
</evidence>
<dbReference type="EMBL" id="LZKJ01000108">
    <property type="protein sequence ID" value="OBI46429.1"/>
    <property type="molecule type" value="Genomic_DNA"/>
</dbReference>
<evidence type="ECO:0000259" key="10">
    <source>
        <dbReference type="Pfam" id="PF12323"/>
    </source>
</evidence>
<evidence type="ECO:0000256" key="1">
    <source>
        <dbReference type="ARBA" id="ARBA00008761"/>
    </source>
</evidence>
<evidence type="ECO:0000259" key="8">
    <source>
        <dbReference type="Pfam" id="PF01385"/>
    </source>
</evidence>
<evidence type="ECO:0000256" key="5">
    <source>
        <dbReference type="ARBA" id="ARBA00023125"/>
    </source>
</evidence>
<feature type="domain" description="Cas12f1-like TNB" evidence="9">
    <location>
        <begin position="356"/>
        <end position="421"/>
    </location>
</feature>
<feature type="domain" description="Probable transposase IS891/IS1136/IS1341" evidence="8">
    <location>
        <begin position="219"/>
        <end position="337"/>
    </location>
</feature>
<name>A0A1A2Z782_9MYCO</name>
<feature type="compositionally biased region" description="Low complexity" evidence="7">
    <location>
        <begin position="428"/>
        <end position="439"/>
    </location>
</feature>
<dbReference type="InterPro" id="IPR001959">
    <property type="entry name" value="Transposase"/>
</dbReference>
<feature type="region of interest" description="Disordered" evidence="7">
    <location>
        <begin position="428"/>
        <end position="490"/>
    </location>
</feature>
<dbReference type="GO" id="GO:0006310">
    <property type="term" value="P:DNA recombination"/>
    <property type="evidence" value="ECO:0007669"/>
    <property type="project" value="UniProtKB-KW"/>
</dbReference>
<dbReference type="InterPro" id="IPR010095">
    <property type="entry name" value="Cas12f1-like_TNB"/>
</dbReference>
<evidence type="ECO:0000256" key="4">
    <source>
        <dbReference type="ARBA" id="ARBA00022833"/>
    </source>
</evidence>
<dbReference type="Pfam" id="PF12323">
    <property type="entry name" value="HTH_OrfB_IS605"/>
    <property type="match status" value="1"/>
</dbReference>
<feature type="domain" description="Transposase putative helix-turn-helix" evidence="10">
    <location>
        <begin position="14"/>
        <end position="52"/>
    </location>
</feature>
<sequence>MTPRFEIPTGWTAQAYRFALDPSPAQLPMLESHCGAARFAFNHMLGMVKANLDQRSAERSYGIAELELTPAQGWSLAKLRKAWNQRKEGVAPWWPANSKEAYNTGLDALARALEAWDKSRAGERAGARVGFPRFKAKHAAGRSVRFTTGAIRVASDRHHVVLPRLGCIRTHESTRKLARRLEAGAARILSATVSRQAGRWFCSFQVIVANKGRPANIAKSPHAVVGIDVGVRDLLVVATPEGVEVDRIPAPKPLQAAQARLHALQRRAARQQGPYDATNRIRREPSNRWQRTQRRIAKAHARAASVRAHEMHLVTTTLAARHDVVVCEHLNAAAMRRRGGVRKRGLNRALADAALGRVRAQLAYKTLWYGTTLVVASRLFESTQLCSRCGAKTKLRLRDRRYRCRNGCPAMDRDLNAAINLARLSETTTAGGRMRTGTGSSPAASVTAGEGRRANQKTSPTVPVGTARGDDTSTPRTTKAGTAAPQGEAA</sequence>
<reference evidence="12" key="1">
    <citation type="submission" date="2016-06" db="EMBL/GenBank/DDBJ databases">
        <authorList>
            <person name="Sutton G."/>
            <person name="Brinkac L."/>
            <person name="Sanka R."/>
            <person name="Adams M."/>
            <person name="Lau E."/>
            <person name="Sam S."/>
            <person name="Sreng N."/>
            <person name="Him V."/>
            <person name="Kerleguer A."/>
            <person name="Cheng S."/>
        </authorList>
    </citation>
    <scope>NUCLEOTIDE SEQUENCE [LARGE SCALE GENOMIC DNA]</scope>
    <source>
        <strain evidence="12">E861</strain>
    </source>
</reference>
<organism evidence="11 12">
    <name type="scientific">Mycobacterium kyorinense</name>
    <dbReference type="NCBI Taxonomy" id="487514"/>
    <lineage>
        <taxon>Bacteria</taxon>
        <taxon>Bacillati</taxon>
        <taxon>Actinomycetota</taxon>
        <taxon>Actinomycetes</taxon>
        <taxon>Mycobacteriales</taxon>
        <taxon>Mycobacteriaceae</taxon>
        <taxon>Mycobacterium</taxon>
    </lineage>
</organism>
<dbReference type="NCBIfam" id="NF038280">
    <property type="entry name" value="IS607_TnpB"/>
    <property type="match status" value="1"/>
</dbReference>
<comment type="caution">
    <text evidence="11">The sequence shown here is derived from an EMBL/GenBank/DDBJ whole genome shotgun (WGS) entry which is preliminary data.</text>
</comment>
<gene>
    <name evidence="11" type="ORF">A5707_21260</name>
</gene>
<dbReference type="GO" id="GO:0032196">
    <property type="term" value="P:transposition"/>
    <property type="evidence" value="ECO:0007669"/>
    <property type="project" value="UniProtKB-KW"/>
</dbReference>
<protein>
    <submittedName>
        <fullName evidence="11">Transposase</fullName>
    </submittedName>
</protein>
<keyword evidence="4" id="KW-0862">Zinc</keyword>
<keyword evidence="5" id="KW-0238">DNA-binding</keyword>
<dbReference type="GO" id="GO:0046872">
    <property type="term" value="F:metal ion binding"/>
    <property type="evidence" value="ECO:0007669"/>
    <property type="project" value="UniProtKB-KW"/>
</dbReference>
<dbReference type="Pfam" id="PF01385">
    <property type="entry name" value="OrfB_IS605"/>
    <property type="match status" value="1"/>
</dbReference>
<dbReference type="OrthoDB" id="6230307at2"/>
<dbReference type="InterPro" id="IPR021027">
    <property type="entry name" value="Transposase_put_HTH"/>
</dbReference>
<evidence type="ECO:0000256" key="3">
    <source>
        <dbReference type="ARBA" id="ARBA00022723"/>
    </source>
</evidence>
<accession>A0A1A2Z782</accession>
<evidence type="ECO:0000259" key="9">
    <source>
        <dbReference type="Pfam" id="PF07282"/>
    </source>
</evidence>
<evidence type="ECO:0000256" key="7">
    <source>
        <dbReference type="SAM" id="MobiDB-lite"/>
    </source>
</evidence>
<keyword evidence="6" id="KW-0233">DNA recombination</keyword>
<evidence type="ECO:0000256" key="2">
    <source>
        <dbReference type="ARBA" id="ARBA00022578"/>
    </source>
</evidence>
<dbReference type="Proteomes" id="UP000093592">
    <property type="component" value="Unassembled WGS sequence"/>
</dbReference>
<dbReference type="AlphaFoldDB" id="A0A1A2Z782"/>
<proteinExistence type="inferred from homology"/>
<dbReference type="InterPro" id="IPR053470">
    <property type="entry name" value="RNA-guided_DNA_endonuclease"/>
</dbReference>
<comment type="similarity">
    <text evidence="1">In the C-terminal section; belongs to the transposase 35 family.</text>
</comment>
<dbReference type="NCBIfam" id="NF040570">
    <property type="entry name" value="guided_TnpB"/>
    <property type="match status" value="1"/>
</dbReference>
<keyword evidence="2" id="KW-0815">Transposition</keyword>
<dbReference type="GO" id="GO:0003677">
    <property type="term" value="F:DNA binding"/>
    <property type="evidence" value="ECO:0007669"/>
    <property type="project" value="UniProtKB-KW"/>
</dbReference>